<dbReference type="Gene3D" id="3.10.129.10">
    <property type="entry name" value="Hotdog Thioesterase"/>
    <property type="match status" value="1"/>
</dbReference>
<keyword evidence="3" id="KW-1185">Reference proteome</keyword>
<dbReference type="HOGENOM" id="CLU_101141_4_1_5"/>
<accession>X5M8R7</accession>
<dbReference type="RefSeq" id="WP_043950307.1">
    <property type="nucleotide sequence ID" value="NZ_HG966617.1"/>
</dbReference>
<organism evidence="2 3">
    <name type="scientific">Candidatus Phaeomarinibacter ectocarpi</name>
    <dbReference type="NCBI Taxonomy" id="1458461"/>
    <lineage>
        <taxon>Bacteria</taxon>
        <taxon>Pseudomonadati</taxon>
        <taxon>Pseudomonadota</taxon>
        <taxon>Alphaproteobacteria</taxon>
        <taxon>Hyphomicrobiales</taxon>
        <taxon>Parvibaculaceae</taxon>
        <taxon>Candidatus Phaeomarinibacter</taxon>
    </lineage>
</organism>
<dbReference type="KEGG" id="pect:BN1012_Phect1534"/>
<dbReference type="InterPro" id="IPR050563">
    <property type="entry name" value="4-hydroxybenzoyl-CoA_TE"/>
</dbReference>
<gene>
    <name evidence="2" type="ORF">BN1012_Phect1534</name>
</gene>
<dbReference type="InterPro" id="IPR029069">
    <property type="entry name" value="HotDog_dom_sf"/>
</dbReference>
<dbReference type="Pfam" id="PF13279">
    <property type="entry name" value="4HBT_2"/>
    <property type="match status" value="1"/>
</dbReference>
<name>X5M8R7_9HYPH</name>
<sequence>MTAPAWDHENPYVASFKVQDADIDAFGHVNNAVYVRWINDGAWEHSKSLGLDFEKYRELDSGVIVVRHEIDYKSSAMPGETALVATWISANDGRVRLSRRFQICDEATGRTLVRAHTNFAVIALTSGRPRRMPQEFIEGYPVMWPAD</sequence>
<dbReference type="PANTHER" id="PTHR31793">
    <property type="entry name" value="4-HYDROXYBENZOYL-COA THIOESTERASE FAMILY MEMBER"/>
    <property type="match status" value="1"/>
</dbReference>
<dbReference type="OrthoDB" id="9801517at2"/>
<evidence type="ECO:0000313" key="3">
    <source>
        <dbReference type="Proteomes" id="UP000032160"/>
    </source>
</evidence>
<dbReference type="CDD" id="cd00586">
    <property type="entry name" value="4HBT"/>
    <property type="match status" value="1"/>
</dbReference>
<evidence type="ECO:0000313" key="2">
    <source>
        <dbReference type="EMBL" id="CDO59748.1"/>
    </source>
</evidence>
<dbReference type="AlphaFoldDB" id="X5M8R7"/>
<dbReference type="STRING" id="1458461.BN1012_Phect1534"/>
<proteinExistence type="predicted"/>
<dbReference type="EMBL" id="HG966617">
    <property type="protein sequence ID" value="CDO59748.1"/>
    <property type="molecule type" value="Genomic_DNA"/>
</dbReference>
<keyword evidence="1" id="KW-0378">Hydrolase</keyword>
<protein>
    <submittedName>
        <fullName evidence="2">4-hydroxybenzoyl-CoA thioesterase domain protein</fullName>
    </submittedName>
</protein>
<dbReference type="Proteomes" id="UP000032160">
    <property type="component" value="Chromosome I"/>
</dbReference>
<reference evidence="2 3" key="1">
    <citation type="journal article" date="2014" name="Front. Genet.">
        <title>Genome and metabolic network of "Candidatus Phaeomarinobacter ectocarpi" Ec32, a new candidate genus of Alphaproteobacteria frequently associated with brown algae.</title>
        <authorList>
            <person name="Dittami S.M."/>
            <person name="Barbeyron T."/>
            <person name="Boyen C."/>
            <person name="Cambefort J."/>
            <person name="Collet G."/>
            <person name="Delage L."/>
            <person name="Gobet A."/>
            <person name="Groisillier A."/>
            <person name="Leblanc C."/>
            <person name="Michel G."/>
            <person name="Scornet D."/>
            <person name="Siegel A."/>
            <person name="Tapia J.E."/>
            <person name="Tonon T."/>
        </authorList>
    </citation>
    <scope>NUCLEOTIDE SEQUENCE [LARGE SCALE GENOMIC DNA]</scope>
    <source>
        <strain evidence="2 3">Ec32</strain>
    </source>
</reference>
<dbReference type="SUPFAM" id="SSF54637">
    <property type="entry name" value="Thioesterase/thiol ester dehydrase-isomerase"/>
    <property type="match status" value="1"/>
</dbReference>
<evidence type="ECO:0000256" key="1">
    <source>
        <dbReference type="ARBA" id="ARBA00022801"/>
    </source>
</evidence>
<dbReference type="GO" id="GO:0047617">
    <property type="term" value="F:fatty acyl-CoA hydrolase activity"/>
    <property type="evidence" value="ECO:0007669"/>
    <property type="project" value="TreeGrafter"/>
</dbReference>
<dbReference type="PANTHER" id="PTHR31793:SF37">
    <property type="entry name" value="ACYL-COA THIOESTER HYDROLASE YBGC"/>
    <property type="match status" value="1"/>
</dbReference>